<name>A0A1B0BJ99_9MUSC</name>
<accession>A0A1B0BJ99</accession>
<organism evidence="1 2">
    <name type="scientific">Glossina palpalis gambiensis</name>
    <dbReference type="NCBI Taxonomy" id="67801"/>
    <lineage>
        <taxon>Eukaryota</taxon>
        <taxon>Metazoa</taxon>
        <taxon>Ecdysozoa</taxon>
        <taxon>Arthropoda</taxon>
        <taxon>Hexapoda</taxon>
        <taxon>Insecta</taxon>
        <taxon>Pterygota</taxon>
        <taxon>Neoptera</taxon>
        <taxon>Endopterygota</taxon>
        <taxon>Diptera</taxon>
        <taxon>Brachycera</taxon>
        <taxon>Muscomorpha</taxon>
        <taxon>Hippoboscoidea</taxon>
        <taxon>Glossinidae</taxon>
        <taxon>Glossina</taxon>
    </lineage>
</organism>
<dbReference type="EnsemblMetazoa" id="GPPI031943-RA">
    <property type="protein sequence ID" value="GPPI031943-PA"/>
    <property type="gene ID" value="GPPI031943"/>
</dbReference>
<protein>
    <submittedName>
        <fullName evidence="1">Uncharacterized protein</fullName>
    </submittedName>
</protein>
<evidence type="ECO:0000313" key="1">
    <source>
        <dbReference type="EnsemblMetazoa" id="GPPI031943-PA"/>
    </source>
</evidence>
<reference evidence="2" key="1">
    <citation type="submission" date="2015-01" db="EMBL/GenBank/DDBJ databases">
        <authorList>
            <person name="Aksoy S."/>
            <person name="Warren W."/>
            <person name="Wilson R.K."/>
        </authorList>
    </citation>
    <scope>NUCLEOTIDE SEQUENCE [LARGE SCALE GENOMIC DNA]</scope>
    <source>
        <strain evidence="2">IAEA</strain>
    </source>
</reference>
<proteinExistence type="predicted"/>
<keyword evidence="2" id="KW-1185">Reference proteome</keyword>
<dbReference type="Proteomes" id="UP000092460">
    <property type="component" value="Unassembled WGS sequence"/>
</dbReference>
<dbReference type="VEuPathDB" id="VectorBase:GPPI031943"/>
<evidence type="ECO:0000313" key="2">
    <source>
        <dbReference type="Proteomes" id="UP000092460"/>
    </source>
</evidence>
<reference evidence="1" key="2">
    <citation type="submission" date="2020-05" db="UniProtKB">
        <authorList>
            <consortium name="EnsemblMetazoa"/>
        </authorList>
    </citation>
    <scope>IDENTIFICATION</scope>
    <source>
        <strain evidence="1">IAEA</strain>
    </source>
</reference>
<dbReference type="AlphaFoldDB" id="A0A1B0BJ99"/>
<dbReference type="EMBL" id="JXJN01015352">
    <property type="status" value="NOT_ANNOTATED_CDS"/>
    <property type="molecule type" value="Genomic_DNA"/>
</dbReference>
<sequence>CSSGDKGVVNFTLSYIFPLIERQIYRRYTFTLSYIFPLIERQIYRRYTFTLSYIFPLIERQIYRRYTYFHKVIKTSQEHFEVNAHLFMYVKMCDKIYENRCGCIKLL</sequence>